<reference evidence="2 3" key="1">
    <citation type="submission" date="2023-09" db="EMBL/GenBank/DDBJ databases">
        <authorList>
            <person name="Rey-Velasco X."/>
        </authorList>
    </citation>
    <scope>NUCLEOTIDE SEQUENCE [LARGE SCALE GENOMIC DNA]</scope>
    <source>
        <strain evidence="2 3">W335</strain>
    </source>
</reference>
<accession>A0ABU3C372</accession>
<dbReference type="Gene3D" id="3.10.450.50">
    <property type="match status" value="1"/>
</dbReference>
<keyword evidence="3" id="KW-1185">Reference proteome</keyword>
<dbReference type="RefSeq" id="WP_311653913.1">
    <property type="nucleotide sequence ID" value="NZ_JAVRIB010000016.1"/>
</dbReference>
<proteinExistence type="predicted"/>
<dbReference type="Proteomes" id="UP001251857">
    <property type="component" value="Unassembled WGS sequence"/>
</dbReference>
<comment type="caution">
    <text evidence="2">The sequence shown here is derived from an EMBL/GenBank/DDBJ whole genome shotgun (WGS) entry which is preliminary data.</text>
</comment>
<evidence type="ECO:0000259" key="1">
    <source>
        <dbReference type="Pfam" id="PF12680"/>
    </source>
</evidence>
<evidence type="ECO:0000313" key="2">
    <source>
        <dbReference type="EMBL" id="MDT0636018.1"/>
    </source>
</evidence>
<organism evidence="2 3">
    <name type="scientific">Spectribacter hydrogenoxidans</name>
    <dbReference type="NCBI Taxonomy" id="3075608"/>
    <lineage>
        <taxon>Bacteria</taxon>
        <taxon>Pseudomonadati</taxon>
        <taxon>Pseudomonadota</taxon>
        <taxon>Gammaproteobacteria</taxon>
        <taxon>Salinisphaerales</taxon>
        <taxon>Salinisphaeraceae</taxon>
        <taxon>Spectribacter</taxon>
    </lineage>
</organism>
<dbReference type="SUPFAM" id="SSF54427">
    <property type="entry name" value="NTF2-like"/>
    <property type="match status" value="1"/>
</dbReference>
<sequence length="139" mass="16119">MPDSFCKRFEIAWHNPTAEKLVSLLTEDVVLYQPHRPPLRGRAAVRVEFSRLLAWLPGTYSKVMRWLEDSQEAFIEHELHFPAGSGFIRIPAVDRFILEDGLAKERVVYFDRFLLFAGVLRHPSLWPGYVRYRFGGSGV</sequence>
<gene>
    <name evidence="2" type="ORF">RM532_13770</name>
</gene>
<dbReference type="InterPro" id="IPR037401">
    <property type="entry name" value="SnoaL-like"/>
</dbReference>
<dbReference type="InterPro" id="IPR032710">
    <property type="entry name" value="NTF2-like_dom_sf"/>
</dbReference>
<evidence type="ECO:0000313" key="3">
    <source>
        <dbReference type="Proteomes" id="UP001251857"/>
    </source>
</evidence>
<name>A0ABU3C372_9GAMM</name>
<protein>
    <submittedName>
        <fullName evidence="2">Nuclear transport factor 2 family protein</fullName>
    </submittedName>
</protein>
<feature type="domain" description="SnoaL-like" evidence="1">
    <location>
        <begin position="10"/>
        <end position="104"/>
    </location>
</feature>
<dbReference type="Pfam" id="PF12680">
    <property type="entry name" value="SnoaL_2"/>
    <property type="match status" value="1"/>
</dbReference>
<dbReference type="EMBL" id="JAVRIB010000016">
    <property type="protein sequence ID" value="MDT0636018.1"/>
    <property type="molecule type" value="Genomic_DNA"/>
</dbReference>